<evidence type="ECO:0000313" key="3">
    <source>
        <dbReference type="EMBL" id="KAL1621331.1"/>
    </source>
</evidence>
<accession>A0ABR3SHT8</accession>
<reference evidence="3 4" key="1">
    <citation type="submission" date="2024-02" db="EMBL/GenBank/DDBJ databases">
        <title>De novo assembly and annotation of 12 fungi associated with fruit tree decline syndrome in Ontario, Canada.</title>
        <authorList>
            <person name="Sulman M."/>
            <person name="Ellouze W."/>
            <person name="Ilyukhin E."/>
        </authorList>
    </citation>
    <scope>NUCLEOTIDE SEQUENCE [LARGE SCALE GENOMIC DNA]</scope>
    <source>
        <strain evidence="3 4">M1-105</strain>
    </source>
</reference>
<feature type="transmembrane region" description="Helical" evidence="2">
    <location>
        <begin position="669"/>
        <end position="690"/>
    </location>
</feature>
<keyword evidence="2" id="KW-0472">Membrane</keyword>
<protein>
    <submittedName>
        <fullName evidence="3">Uncharacterized protein</fullName>
    </submittedName>
</protein>
<organism evidence="3 4">
    <name type="scientific">Neofusicoccum ribis</name>
    <dbReference type="NCBI Taxonomy" id="45134"/>
    <lineage>
        <taxon>Eukaryota</taxon>
        <taxon>Fungi</taxon>
        <taxon>Dikarya</taxon>
        <taxon>Ascomycota</taxon>
        <taxon>Pezizomycotina</taxon>
        <taxon>Dothideomycetes</taxon>
        <taxon>Dothideomycetes incertae sedis</taxon>
        <taxon>Botryosphaeriales</taxon>
        <taxon>Botryosphaeriaceae</taxon>
        <taxon>Neofusicoccum</taxon>
    </lineage>
</organism>
<keyword evidence="4" id="KW-1185">Reference proteome</keyword>
<dbReference type="InterPro" id="IPR021840">
    <property type="entry name" value="DUF3433"/>
</dbReference>
<dbReference type="Proteomes" id="UP001521116">
    <property type="component" value="Unassembled WGS sequence"/>
</dbReference>
<gene>
    <name evidence="3" type="ORF">SLS56_009271</name>
</gene>
<comment type="caution">
    <text evidence="3">The sequence shown here is derived from an EMBL/GenBank/DDBJ whole genome shotgun (WGS) entry which is preliminary data.</text>
</comment>
<evidence type="ECO:0000313" key="4">
    <source>
        <dbReference type="Proteomes" id="UP001521116"/>
    </source>
</evidence>
<dbReference type="EMBL" id="JAJVDC020000153">
    <property type="protein sequence ID" value="KAL1621331.1"/>
    <property type="molecule type" value="Genomic_DNA"/>
</dbReference>
<keyword evidence="2" id="KW-0812">Transmembrane</keyword>
<feature type="transmembrane region" description="Helical" evidence="2">
    <location>
        <begin position="135"/>
        <end position="152"/>
    </location>
</feature>
<sequence>MDDRAPAAANYTPLADLDRLSPDGNTRTADNELYQPLSPLDPRDGDSDDAASSRISSMDSARPRATTSLEDEDAQRPPATRQPAPLLDVPGHDGGQSGSAVTLVGVEGAAKEGEEAAAPGVTEPRWTPFHLRRPVLLAAAAVFVLMVVALEVEYRSKQIMPWSLMARGPTSVEHGLLLNYLTSTTLGSLYRSVRRRHFLVSIGISGSLILRLLIIFSTGLLSLEYRPMVYDKEFLTLDTLDLTKEVEYIEWLMDEFRPLSNGINFWAILNYNLSHPHGTTSEYAVQSFVPYDNGTYDTMAADVQVFEAKLGNCESFNFTFERPSDSVEYFDIGLKRVLPKELWDEWEPWCYLSHSTYGLTNSVADGLLHELRDLMEIIYKCSNSTPPEDQEHRIFVTLESTLTGNETEMSGVMCEPTYSLTRRAVTNATASSSSGDRLNITTEVKEELDFGIQPLNITAKLLTSMGDEYPKEVVDFGANTNIWFSLLNASEPQSNISDFRNTSLVAELSQRIWPSFAALAVKNDYKNPENETLSGTVTSSKGRLCVQELSLRLMEALLAVLTLLSIALCFLSPGIFHRDPGSVGAQALILARSPDLMGLLSGYGSSTKQALKSRLSGYIAYIPMRNPPENPAIEVTPKDPTKSTTAKPAEPDEDNSDQSKWWHPIPTTWWFRICIILLALAVIIVLEVLFRLSGKNSGLADVDTNGYQKYTWTYIPTLTMASIGLAFAMADSTARTFHPFQVLHKGSASFKEMLYDPAGQISLVAVVQAASKRHFALMAIMSTGLLAPVLTIVTSGLYIPVPVPWTRDVTLQIQDWFDIDNRTVDTLQSIAEENEPWSVFSLTQFSNMSSPQWTHGEYAFPTFSADDLRGHNGSETSLSVSLRVPAVRGNLNCSLTNYYENKNTSYDLGRLIGSPTMIVVDPPEGCHTPEINGTERRLYLKPSDSLKDGYFAAFMVDDYDTVSLALYKEYIEDTSSIQICGDNRQHFWFAAGHQSGDISDSFTLLHCVPYIEALYVTANFSLPSLQLSTSAPVSPHEDTAIPLSTSSSATAFPDAKFDKFVAALANGTHGTPLASLAGQPNTAAFRIAIQRLYALYAAQNLHFNYRRPLSDPLPAANSTNSPAAAALASAPATGTLTDSTRLRLVQSGVSTRVLEGLLAAMVLIRGAWRR</sequence>
<feature type="region of interest" description="Disordered" evidence="1">
    <location>
        <begin position="629"/>
        <end position="658"/>
    </location>
</feature>
<feature type="transmembrane region" description="Helical" evidence="2">
    <location>
        <begin position="198"/>
        <end position="223"/>
    </location>
</feature>
<name>A0ABR3SHT8_9PEZI</name>
<proteinExistence type="predicted"/>
<feature type="transmembrane region" description="Helical" evidence="2">
    <location>
        <begin position="775"/>
        <end position="799"/>
    </location>
</feature>
<dbReference type="PANTHER" id="PTHR37544:SF1">
    <property type="entry name" value="PHOSPHORIBOSYLAMINOIMIDAZOLE-SUCCINOCARBOXAMIDE SYNTHASE"/>
    <property type="match status" value="1"/>
</dbReference>
<feature type="compositionally biased region" description="Low complexity" evidence="1">
    <location>
        <begin position="50"/>
        <end position="60"/>
    </location>
</feature>
<evidence type="ECO:0000256" key="2">
    <source>
        <dbReference type="SAM" id="Phobius"/>
    </source>
</evidence>
<keyword evidence="2" id="KW-1133">Transmembrane helix</keyword>
<dbReference type="PANTHER" id="PTHR37544">
    <property type="entry name" value="SPRAY-RELATED"/>
    <property type="match status" value="1"/>
</dbReference>
<evidence type="ECO:0000256" key="1">
    <source>
        <dbReference type="SAM" id="MobiDB-lite"/>
    </source>
</evidence>
<feature type="region of interest" description="Disordered" evidence="1">
    <location>
        <begin position="1"/>
        <end position="97"/>
    </location>
</feature>
<feature type="transmembrane region" description="Helical" evidence="2">
    <location>
        <begin position="556"/>
        <end position="576"/>
    </location>
</feature>
<feature type="compositionally biased region" description="Low complexity" evidence="1">
    <location>
        <begin position="76"/>
        <end position="85"/>
    </location>
</feature>
<dbReference type="Pfam" id="PF11915">
    <property type="entry name" value="DUF3433"/>
    <property type="match status" value="2"/>
</dbReference>